<evidence type="ECO:0000313" key="12">
    <source>
        <dbReference type="Proteomes" id="UP000265926"/>
    </source>
</evidence>
<protein>
    <recommendedName>
        <fullName evidence="5">6-carboxy-5,6,7,8-tetrahydropterin synthase</fullName>
        <ecNumber evidence="4">4.1.2.50</ecNumber>
    </recommendedName>
    <alternativeName>
        <fullName evidence="9">Queuosine biosynthesis protein QueD</fullName>
    </alternativeName>
</protein>
<comment type="caution">
    <text evidence="11">The sequence shown here is derived from an EMBL/GenBank/DDBJ whole genome shotgun (WGS) entry which is preliminary data.</text>
</comment>
<comment type="similarity">
    <text evidence="3">Belongs to the PTPS family. QueD subfamily.</text>
</comment>
<dbReference type="Pfam" id="PF01242">
    <property type="entry name" value="PTPS"/>
    <property type="match status" value="1"/>
</dbReference>
<dbReference type="Gene3D" id="3.30.479.10">
    <property type="entry name" value="6-pyruvoyl tetrahydropterin synthase/QueD"/>
    <property type="match status" value="1"/>
</dbReference>
<dbReference type="Proteomes" id="UP000265926">
    <property type="component" value="Unassembled WGS sequence"/>
</dbReference>
<dbReference type="GO" id="GO:0046872">
    <property type="term" value="F:metal ion binding"/>
    <property type="evidence" value="ECO:0007669"/>
    <property type="project" value="UniProtKB-KW"/>
</dbReference>
<sequence>MPRIRVTKRFDFEMAHALLAYNGVCKNVHGHTYELEVTLIGDAKNEPGHPEDGMVMDFGQLKNIVNTKIIQFFDHALVINALTPAPQKEALALTTERLTVLGFQPTSENLVTYFAGILQQEIPSNVSLFSLRLYETKTSFAEWFASDNQ</sequence>
<dbReference type="PANTHER" id="PTHR12589">
    <property type="entry name" value="PYRUVOYL TETRAHYDROBIOPTERIN SYNTHASE"/>
    <property type="match status" value="1"/>
</dbReference>
<evidence type="ECO:0000256" key="5">
    <source>
        <dbReference type="ARBA" id="ARBA00018141"/>
    </source>
</evidence>
<comment type="catalytic activity">
    <reaction evidence="10">
        <text>7,8-dihydroneopterin 3'-triphosphate + H2O = 6-carboxy-5,6,7,8-tetrahydropterin + triphosphate + acetaldehyde + 2 H(+)</text>
        <dbReference type="Rhea" id="RHEA:27966"/>
        <dbReference type="ChEBI" id="CHEBI:15343"/>
        <dbReference type="ChEBI" id="CHEBI:15377"/>
        <dbReference type="ChEBI" id="CHEBI:15378"/>
        <dbReference type="ChEBI" id="CHEBI:18036"/>
        <dbReference type="ChEBI" id="CHEBI:58462"/>
        <dbReference type="ChEBI" id="CHEBI:61032"/>
        <dbReference type="EC" id="4.1.2.50"/>
    </reaction>
</comment>
<evidence type="ECO:0000256" key="6">
    <source>
        <dbReference type="ARBA" id="ARBA00022723"/>
    </source>
</evidence>
<evidence type="ECO:0000256" key="3">
    <source>
        <dbReference type="ARBA" id="ARBA00008900"/>
    </source>
</evidence>
<keyword evidence="12" id="KW-1185">Reference proteome</keyword>
<dbReference type="RefSeq" id="WP_119436536.1">
    <property type="nucleotide sequence ID" value="NZ_QWGR01000002.1"/>
</dbReference>
<keyword evidence="7" id="KW-0862">Zinc</keyword>
<dbReference type="AlphaFoldDB" id="A0A399T1Y5"/>
<dbReference type="GO" id="GO:0070497">
    <property type="term" value="F:6-carboxytetrahydropterin synthase activity"/>
    <property type="evidence" value="ECO:0007669"/>
    <property type="project" value="UniProtKB-EC"/>
</dbReference>
<dbReference type="UniPathway" id="UPA00391"/>
<evidence type="ECO:0000256" key="7">
    <source>
        <dbReference type="ARBA" id="ARBA00022833"/>
    </source>
</evidence>
<dbReference type="SUPFAM" id="SSF55620">
    <property type="entry name" value="Tetrahydrobiopterin biosynthesis enzymes-like"/>
    <property type="match status" value="1"/>
</dbReference>
<gene>
    <name evidence="11" type="ORF">D1614_03655</name>
</gene>
<comment type="pathway">
    <text evidence="2">Purine metabolism; 7-cyano-7-deazaguanine biosynthesis.</text>
</comment>
<name>A0A399T1Y5_9BACT</name>
<keyword evidence="8" id="KW-0456">Lyase</keyword>
<proteinExistence type="inferred from homology"/>
<dbReference type="InterPro" id="IPR007115">
    <property type="entry name" value="6-PTP_synth/QueD"/>
</dbReference>
<evidence type="ECO:0000256" key="8">
    <source>
        <dbReference type="ARBA" id="ARBA00023239"/>
    </source>
</evidence>
<reference evidence="11 12" key="1">
    <citation type="submission" date="2018-08" db="EMBL/GenBank/DDBJ databases">
        <title>Pallidiluteibacterium maritimus gen. nov., sp. nov., isolated from coastal sediment.</title>
        <authorList>
            <person name="Zhou L.Y."/>
        </authorList>
    </citation>
    <scope>NUCLEOTIDE SEQUENCE [LARGE SCALE GENOMIC DNA]</scope>
    <source>
        <strain evidence="11 12">XSD2</strain>
    </source>
</reference>
<evidence type="ECO:0000256" key="4">
    <source>
        <dbReference type="ARBA" id="ARBA00012982"/>
    </source>
</evidence>
<dbReference type="EMBL" id="QWGR01000002">
    <property type="protein sequence ID" value="RIJ49848.1"/>
    <property type="molecule type" value="Genomic_DNA"/>
</dbReference>
<evidence type="ECO:0000256" key="10">
    <source>
        <dbReference type="ARBA" id="ARBA00048807"/>
    </source>
</evidence>
<dbReference type="OrthoDB" id="9804698at2"/>
<evidence type="ECO:0000256" key="2">
    <source>
        <dbReference type="ARBA" id="ARBA00005061"/>
    </source>
</evidence>
<dbReference type="EC" id="4.1.2.50" evidence="4"/>
<comment type="cofactor">
    <cofactor evidence="1">
        <name>Zn(2+)</name>
        <dbReference type="ChEBI" id="CHEBI:29105"/>
    </cofactor>
</comment>
<dbReference type="PANTHER" id="PTHR12589:SF7">
    <property type="entry name" value="6-PYRUVOYL TETRAHYDROBIOPTERIN SYNTHASE"/>
    <property type="match status" value="1"/>
</dbReference>
<dbReference type="InterPro" id="IPR038418">
    <property type="entry name" value="6-PTP_synth/QueD_sf"/>
</dbReference>
<accession>A0A399T1Y5</accession>
<evidence type="ECO:0000256" key="9">
    <source>
        <dbReference type="ARBA" id="ARBA00031449"/>
    </source>
</evidence>
<evidence type="ECO:0000313" key="11">
    <source>
        <dbReference type="EMBL" id="RIJ49848.1"/>
    </source>
</evidence>
<organism evidence="11 12">
    <name type="scientific">Maribellus luteus</name>
    <dbReference type="NCBI Taxonomy" id="2305463"/>
    <lineage>
        <taxon>Bacteria</taxon>
        <taxon>Pseudomonadati</taxon>
        <taxon>Bacteroidota</taxon>
        <taxon>Bacteroidia</taxon>
        <taxon>Marinilabiliales</taxon>
        <taxon>Prolixibacteraceae</taxon>
        <taxon>Maribellus</taxon>
    </lineage>
</organism>
<keyword evidence="6" id="KW-0479">Metal-binding</keyword>
<evidence type="ECO:0000256" key="1">
    <source>
        <dbReference type="ARBA" id="ARBA00001947"/>
    </source>
</evidence>